<sequence length="47" mass="6008">METFWEYIYFYQAYSQDRWRHLQPWEYGVILSAVGAIGWWLMRFKKR</sequence>
<organism evidence="2 3">
    <name type="scientific">Planctopirus limnophila (strain ATCC 43296 / DSM 3776 / IFAM 1008 / Mu 290)</name>
    <name type="common">Planctomyces limnophilus</name>
    <dbReference type="NCBI Taxonomy" id="521674"/>
    <lineage>
        <taxon>Bacteria</taxon>
        <taxon>Pseudomonadati</taxon>
        <taxon>Planctomycetota</taxon>
        <taxon>Planctomycetia</taxon>
        <taxon>Planctomycetales</taxon>
        <taxon>Planctomycetaceae</taxon>
        <taxon>Planctopirus</taxon>
    </lineage>
</organism>
<proteinExistence type="predicted"/>
<dbReference type="EMBL" id="CP001744">
    <property type="protein sequence ID" value="ADG67372.1"/>
    <property type="molecule type" value="Genomic_DNA"/>
</dbReference>
<keyword evidence="1" id="KW-0472">Membrane</keyword>
<gene>
    <name evidence="2" type="ordered locus">Plim_1539</name>
</gene>
<dbReference type="AlphaFoldDB" id="D5SW87"/>
<dbReference type="RefSeq" id="WP_013109803.1">
    <property type="nucleotide sequence ID" value="NC_014148.1"/>
</dbReference>
<dbReference type="HOGENOM" id="CLU_3171444_0_0_0"/>
<feature type="transmembrane region" description="Helical" evidence="1">
    <location>
        <begin position="25"/>
        <end position="42"/>
    </location>
</feature>
<accession>D5SW87</accession>
<dbReference type="OrthoDB" id="288742at2"/>
<dbReference type="KEGG" id="plm:Plim_1539"/>
<reference evidence="2 3" key="1">
    <citation type="journal article" date="2010" name="Stand. Genomic Sci.">
        <title>Complete genome sequence of Planctomyces limnophilus type strain (Mu 290).</title>
        <authorList>
            <person name="Labutti K."/>
            <person name="Sikorski J."/>
            <person name="Schneider S."/>
            <person name="Nolan M."/>
            <person name="Lucas S."/>
            <person name="Glavina Del Rio T."/>
            <person name="Tice H."/>
            <person name="Cheng J.F."/>
            <person name="Goodwin L."/>
            <person name="Pitluck S."/>
            <person name="Liolios K."/>
            <person name="Ivanova N."/>
            <person name="Mavromatis K."/>
            <person name="Mikhailova N."/>
            <person name="Pati A."/>
            <person name="Chen A."/>
            <person name="Palaniappan K."/>
            <person name="Land M."/>
            <person name="Hauser L."/>
            <person name="Chang Y.J."/>
            <person name="Jeffries C.D."/>
            <person name="Tindall B.J."/>
            <person name="Rohde M."/>
            <person name="Goker M."/>
            <person name="Woyke T."/>
            <person name="Bristow J."/>
            <person name="Eisen J.A."/>
            <person name="Markowitz V."/>
            <person name="Hugenholtz P."/>
            <person name="Kyrpides N.C."/>
            <person name="Klenk H.P."/>
            <person name="Lapidus A."/>
        </authorList>
    </citation>
    <scope>NUCLEOTIDE SEQUENCE [LARGE SCALE GENOMIC DNA]</scope>
    <source>
        <strain evidence="3">ATCC 43296 / DSM 3776 / IFAM 1008 / 290</strain>
    </source>
</reference>
<protein>
    <submittedName>
        <fullName evidence="2">Uncharacterized protein</fullName>
    </submittedName>
</protein>
<keyword evidence="1" id="KW-0812">Transmembrane</keyword>
<evidence type="ECO:0000313" key="3">
    <source>
        <dbReference type="Proteomes" id="UP000002220"/>
    </source>
</evidence>
<name>D5SW87_PLAL2</name>
<evidence type="ECO:0000256" key="1">
    <source>
        <dbReference type="SAM" id="Phobius"/>
    </source>
</evidence>
<dbReference type="Proteomes" id="UP000002220">
    <property type="component" value="Chromosome"/>
</dbReference>
<keyword evidence="3" id="KW-1185">Reference proteome</keyword>
<evidence type="ECO:0000313" key="2">
    <source>
        <dbReference type="EMBL" id="ADG67372.1"/>
    </source>
</evidence>
<keyword evidence="1" id="KW-1133">Transmembrane helix</keyword>